<feature type="transmembrane region" description="Helical" evidence="5">
    <location>
        <begin position="411"/>
        <end position="428"/>
    </location>
</feature>
<feature type="transmembrane region" description="Helical" evidence="5">
    <location>
        <begin position="324"/>
        <end position="344"/>
    </location>
</feature>
<evidence type="ECO:0000256" key="3">
    <source>
        <dbReference type="ARBA" id="ARBA00022989"/>
    </source>
</evidence>
<feature type="transmembrane region" description="Helical" evidence="5">
    <location>
        <begin position="351"/>
        <end position="371"/>
    </location>
</feature>
<evidence type="ECO:0000256" key="1">
    <source>
        <dbReference type="ARBA" id="ARBA00004141"/>
    </source>
</evidence>
<accession>A0A2A5SSK6</accession>
<evidence type="ECO:0000256" key="4">
    <source>
        <dbReference type="ARBA" id="ARBA00023136"/>
    </source>
</evidence>
<feature type="transmembrane region" description="Helical" evidence="5">
    <location>
        <begin position="440"/>
        <end position="463"/>
    </location>
</feature>
<keyword evidence="2 5" id="KW-0812">Transmembrane</keyword>
<dbReference type="RefSeq" id="WP_096816305.1">
    <property type="nucleotide sequence ID" value="NZ_JXKC01000006.1"/>
</dbReference>
<evidence type="ECO:0000256" key="2">
    <source>
        <dbReference type="ARBA" id="ARBA00022692"/>
    </source>
</evidence>
<dbReference type="PANTHER" id="PTHR43424:SF1">
    <property type="entry name" value="LOCUS PUTATIVE PROTEIN 1-RELATED"/>
    <property type="match status" value="1"/>
</dbReference>
<organism evidence="6 7">
    <name type="scientific">Lactococcus cremoris subsp. tructae</name>
    <dbReference type="NCBI Taxonomy" id="542833"/>
    <lineage>
        <taxon>Bacteria</taxon>
        <taxon>Bacillati</taxon>
        <taxon>Bacillota</taxon>
        <taxon>Bacilli</taxon>
        <taxon>Lactobacillales</taxon>
        <taxon>Streptococcaceae</taxon>
        <taxon>Lactococcus</taxon>
    </lineage>
</organism>
<comment type="subcellular location">
    <subcellularLocation>
        <location evidence="1">Membrane</location>
        <topology evidence="1">Multi-pass membrane protein</topology>
    </subcellularLocation>
</comment>
<gene>
    <name evidence="6" type="ORF">RU92_GL002235</name>
</gene>
<feature type="transmembrane region" description="Helical" evidence="5">
    <location>
        <begin position="284"/>
        <end position="304"/>
    </location>
</feature>
<evidence type="ECO:0000256" key="5">
    <source>
        <dbReference type="SAM" id="Phobius"/>
    </source>
</evidence>
<evidence type="ECO:0000313" key="7">
    <source>
        <dbReference type="Proteomes" id="UP000218711"/>
    </source>
</evidence>
<keyword evidence="3 5" id="KW-1133">Transmembrane helix</keyword>
<dbReference type="EMBL" id="JXKC01000006">
    <property type="protein sequence ID" value="PCS18129.1"/>
    <property type="molecule type" value="Genomic_DNA"/>
</dbReference>
<feature type="transmembrane region" description="Helical" evidence="5">
    <location>
        <begin position="243"/>
        <end position="263"/>
    </location>
</feature>
<dbReference type="CDD" id="cd13128">
    <property type="entry name" value="MATE_Wzx_like"/>
    <property type="match status" value="1"/>
</dbReference>
<evidence type="ECO:0000313" key="6">
    <source>
        <dbReference type="EMBL" id="PCS18129.1"/>
    </source>
</evidence>
<proteinExistence type="predicted"/>
<dbReference type="InterPro" id="IPR002797">
    <property type="entry name" value="Polysacc_synth"/>
</dbReference>
<feature type="transmembrane region" description="Helical" evidence="5">
    <location>
        <begin position="140"/>
        <end position="158"/>
    </location>
</feature>
<feature type="transmembrane region" description="Helical" evidence="5">
    <location>
        <begin position="84"/>
        <end position="104"/>
    </location>
</feature>
<name>A0A2A5SSK6_LACLC</name>
<feature type="transmembrane region" description="Helical" evidence="5">
    <location>
        <begin position="164"/>
        <end position="183"/>
    </location>
</feature>
<dbReference type="GO" id="GO:0016020">
    <property type="term" value="C:membrane"/>
    <property type="evidence" value="ECO:0007669"/>
    <property type="project" value="UniProtKB-SubCell"/>
</dbReference>
<keyword evidence="4 5" id="KW-0472">Membrane</keyword>
<dbReference type="Proteomes" id="UP000218711">
    <property type="component" value="Unassembled WGS sequence"/>
</dbReference>
<feature type="transmembrane region" description="Helical" evidence="5">
    <location>
        <begin position="204"/>
        <end position="223"/>
    </location>
</feature>
<protein>
    <submittedName>
        <fullName evidence="6">Repeat unit transporter</fullName>
    </submittedName>
</protein>
<dbReference type="Pfam" id="PF01943">
    <property type="entry name" value="Polysacc_synt"/>
    <property type="match status" value="1"/>
</dbReference>
<reference evidence="6 7" key="1">
    <citation type="submission" date="2014-12" db="EMBL/GenBank/DDBJ databases">
        <title>Draft genome sequences of 10 type strains of Lactococcus.</title>
        <authorList>
            <person name="Sun Z."/>
            <person name="Zhong Z."/>
            <person name="Liu W."/>
            <person name="Zhang W."/>
            <person name="Zhang H."/>
        </authorList>
    </citation>
    <scope>NUCLEOTIDE SEQUENCE [LARGE SCALE GENOMIC DNA]</scope>
    <source>
        <strain evidence="6 7">DSM 21502</strain>
    </source>
</reference>
<feature type="transmembrane region" description="Helical" evidence="5">
    <location>
        <begin position="41"/>
        <end position="63"/>
    </location>
</feature>
<dbReference type="AlphaFoldDB" id="A0A2A5SSK6"/>
<dbReference type="InterPro" id="IPR052556">
    <property type="entry name" value="PolySynth_Transporter"/>
</dbReference>
<comment type="caution">
    <text evidence="6">The sequence shown here is derived from an EMBL/GenBank/DDBJ whole genome shotgun (WGS) entry which is preliminary data.</text>
</comment>
<feature type="transmembrane region" description="Helical" evidence="5">
    <location>
        <begin position="110"/>
        <end position="131"/>
    </location>
</feature>
<dbReference type="PANTHER" id="PTHR43424">
    <property type="entry name" value="LOCUS PUTATIVE PROTEIN 1-RELATED"/>
    <property type="match status" value="1"/>
</dbReference>
<feature type="transmembrane region" description="Helical" evidence="5">
    <location>
        <begin position="12"/>
        <end position="29"/>
    </location>
</feature>
<feature type="transmembrane region" description="Helical" evidence="5">
    <location>
        <begin position="377"/>
        <end position="399"/>
    </location>
</feature>
<sequence>MKIIKNYFLNSSYQLLVVMLPIITIPYISRVLGPEGVGVNTFTFAIIQYFILIGNIGITTYGNREIAYNQGNKKTRSQIFWEIAFLRFITVGISILLFMIFLGFQKANLIIYLLQSIALIASAFDISWYFMGVEKFSRTVGRNFLVSTLSVILIFLFVKEKSDLPLYIIIITGSMLVGNLSLWPTLKKEVELPNLKMINISHHLLPTIQLFLPQIAIQIYAVANKNMLGVFDSMTAVGYFNQSNSIILALTPFVTSLGTVMLPRVSNMFAEGDNLKAKSMLKKSFEIMTAISIPMVFGVMGIALKFAPFFFGKDFTSVGLLMMIQAPIILFMAWSNVIGVQYLLPFNRLNHFTISVSIGAVLNVAINLVAIPVYGVVGAMVATVIAEFSVAVYQLYVVRKEFNILSMIIESWKYLFSGIIMFIVVYCLNEKMTMNIYNLVLQILAGGIIYVVLNIILKTNIFFQIKNMIFRKIDQ</sequence>